<dbReference type="InterPro" id="IPR021400">
    <property type="entry name" value="DUF3039"/>
</dbReference>
<keyword evidence="3" id="KW-1185">Reference proteome</keyword>
<evidence type="ECO:0000313" key="2">
    <source>
        <dbReference type="EMBL" id="SKC77835.1"/>
    </source>
</evidence>
<evidence type="ECO:0000256" key="1">
    <source>
        <dbReference type="SAM" id="MobiDB-lite"/>
    </source>
</evidence>
<organism evidence="2 3">
    <name type="scientific">Krasilnikoviella flava</name>
    <dbReference type="NCBI Taxonomy" id="526729"/>
    <lineage>
        <taxon>Bacteria</taxon>
        <taxon>Bacillati</taxon>
        <taxon>Actinomycetota</taxon>
        <taxon>Actinomycetes</taxon>
        <taxon>Micrococcales</taxon>
        <taxon>Promicromonosporaceae</taxon>
        <taxon>Krasilnikoviella</taxon>
    </lineage>
</organism>
<name>A0A1T5LPQ9_9MICO</name>
<accession>A0A1T5LPQ9</accession>
<dbReference type="Pfam" id="PF11238">
    <property type="entry name" value="DUF3039"/>
    <property type="match status" value="1"/>
</dbReference>
<dbReference type="EMBL" id="FUZQ01000007">
    <property type="protein sequence ID" value="SKC77835.1"/>
    <property type="molecule type" value="Genomic_DNA"/>
</dbReference>
<dbReference type="AlphaFoldDB" id="A0A1T5LPQ9"/>
<sequence>MIRARIRATGAVVAAERRGVRRRLPGMSDPLSTPPADPSQDTGAGTSVLERPDTREQAAEPGDHERFAHYVRKEKIMESALSGKPVIALCGKVWVPGRDPAKFPVCPVCKEIYDGLRDPQDGEGGEGDSGK</sequence>
<protein>
    <recommendedName>
        <fullName evidence="4">DUF3039 domain-containing protein</fullName>
    </recommendedName>
</protein>
<dbReference type="STRING" id="526729.SAMN04324258_3677"/>
<proteinExistence type="predicted"/>
<gene>
    <name evidence="2" type="ORF">SAMN04324258_3677</name>
</gene>
<evidence type="ECO:0000313" key="3">
    <source>
        <dbReference type="Proteomes" id="UP000189777"/>
    </source>
</evidence>
<evidence type="ECO:0008006" key="4">
    <source>
        <dbReference type="Google" id="ProtNLM"/>
    </source>
</evidence>
<feature type="region of interest" description="Disordered" evidence="1">
    <location>
        <begin position="17"/>
        <end position="67"/>
    </location>
</feature>
<reference evidence="2 3" key="1">
    <citation type="submission" date="2017-02" db="EMBL/GenBank/DDBJ databases">
        <authorList>
            <person name="Peterson S.W."/>
        </authorList>
    </citation>
    <scope>NUCLEOTIDE SEQUENCE [LARGE SCALE GENOMIC DNA]</scope>
    <source>
        <strain evidence="2 3">DSM 21481</strain>
    </source>
</reference>
<feature type="compositionally biased region" description="Basic and acidic residues" evidence="1">
    <location>
        <begin position="50"/>
        <end position="67"/>
    </location>
</feature>
<dbReference type="Proteomes" id="UP000189777">
    <property type="component" value="Unassembled WGS sequence"/>
</dbReference>